<dbReference type="GO" id="GO:0000105">
    <property type="term" value="P:L-histidine biosynthetic process"/>
    <property type="evidence" value="ECO:0007669"/>
    <property type="project" value="UniProtKB-KW"/>
</dbReference>
<proteinExistence type="inferred from homology"/>
<keyword evidence="8 11" id="KW-0663">Pyridoxal phosphate</keyword>
<evidence type="ECO:0000313" key="14">
    <source>
        <dbReference type="Proteomes" id="UP000001732"/>
    </source>
</evidence>
<dbReference type="HOGENOM" id="CLU_017584_3_1_9"/>
<evidence type="ECO:0000256" key="3">
    <source>
        <dbReference type="ARBA" id="ARBA00007970"/>
    </source>
</evidence>
<evidence type="ECO:0000256" key="11">
    <source>
        <dbReference type="RuleBase" id="RU003693"/>
    </source>
</evidence>
<evidence type="ECO:0000256" key="8">
    <source>
        <dbReference type="ARBA" id="ARBA00022898"/>
    </source>
</evidence>
<evidence type="ECO:0000256" key="4">
    <source>
        <dbReference type="ARBA" id="ARBA00012748"/>
    </source>
</evidence>
<dbReference type="KEGG" id="cpo:COPRO5265_0279"/>
<keyword evidence="5 13" id="KW-0032">Aminotransferase</keyword>
<keyword evidence="6" id="KW-0028">Amino-acid biosynthesis</keyword>
<dbReference type="PANTHER" id="PTHR43643">
    <property type="entry name" value="HISTIDINOL-PHOSPHATE AMINOTRANSFERASE 2"/>
    <property type="match status" value="1"/>
</dbReference>
<comment type="catalytic activity">
    <reaction evidence="10">
        <text>L-histidinol phosphate + 2-oxoglutarate = 3-(imidazol-4-yl)-2-oxopropyl phosphate + L-glutamate</text>
        <dbReference type="Rhea" id="RHEA:23744"/>
        <dbReference type="ChEBI" id="CHEBI:16810"/>
        <dbReference type="ChEBI" id="CHEBI:29985"/>
        <dbReference type="ChEBI" id="CHEBI:57766"/>
        <dbReference type="ChEBI" id="CHEBI:57980"/>
        <dbReference type="EC" id="2.6.1.9"/>
    </reaction>
</comment>
<dbReference type="InterPro" id="IPR015422">
    <property type="entry name" value="PyrdxlP-dep_Trfase_small"/>
</dbReference>
<reference evidence="14" key="1">
    <citation type="submission" date="2008-08" db="EMBL/GenBank/DDBJ databases">
        <title>The complete genome sequence of Coprothermobacter proteolyticus strain ATCC 5245 / DSM 5265 / BT.</title>
        <authorList>
            <person name="Dodson R.J."/>
            <person name="Durkin A.S."/>
            <person name="Wu M."/>
            <person name="Eisen J."/>
            <person name="Sutton G."/>
        </authorList>
    </citation>
    <scope>NUCLEOTIDE SEQUENCE [LARGE SCALE GENOMIC DNA]</scope>
    <source>
        <strain evidence="14">ATCC 35245 / DSM 5265 / OCM 4 / BT</strain>
    </source>
</reference>
<organism evidence="13 14">
    <name type="scientific">Coprothermobacter proteolyticus (strain ATCC 35245 / DSM 5265 / OCM 4 / BT)</name>
    <dbReference type="NCBI Taxonomy" id="309798"/>
    <lineage>
        <taxon>Bacteria</taxon>
        <taxon>Pseudomonadati</taxon>
        <taxon>Coprothermobacterota</taxon>
        <taxon>Coprothermobacteria</taxon>
        <taxon>Coprothermobacterales</taxon>
        <taxon>Coprothermobacteraceae</taxon>
        <taxon>Coprothermobacter</taxon>
    </lineage>
</organism>
<evidence type="ECO:0000256" key="6">
    <source>
        <dbReference type="ARBA" id="ARBA00022605"/>
    </source>
</evidence>
<keyword evidence="14" id="KW-1185">Reference proteome</keyword>
<dbReference type="InterPro" id="IPR004839">
    <property type="entry name" value="Aminotransferase_I/II_large"/>
</dbReference>
<dbReference type="PROSITE" id="PS00599">
    <property type="entry name" value="AA_TRANSFER_CLASS_2"/>
    <property type="match status" value="1"/>
</dbReference>
<name>B5Y799_COPPD</name>
<sequence length="315" mass="35866">MVEEESRRLHLNEMQLPLPPALFEGLDLDCVRFYPPEELEEQLRLQIADYAGVDPSFVFIYSGIDGLIELMYKVFWDRAFLIHDPAYYVYEHEALRQGISLSKVKLRFSKLPSDFSVQAQGKVTVVVNPNNPTGNILMDETLAEKLLSNVELLVVDEAYYEFSGVTFAPLLEKWPNLAIFRTFSKAFGLAGARVAYMLAHPKTVGLFSQYSEVYRVSTLSLMLAKNALADTSYVTEYVQVVKTQMERLINALSTLHISSRPSVCNFILVDKDFAEFLVSKGFKIKFFEKWGRLTVPSPSVTEEVIALAENYRRLT</sequence>
<dbReference type="InterPro" id="IPR015424">
    <property type="entry name" value="PyrdxlP-dep_Trfase"/>
</dbReference>
<evidence type="ECO:0000256" key="1">
    <source>
        <dbReference type="ARBA" id="ARBA00001933"/>
    </source>
</evidence>
<dbReference type="eggNOG" id="COG0079">
    <property type="taxonomic scope" value="Bacteria"/>
</dbReference>
<dbReference type="CDD" id="cd00609">
    <property type="entry name" value="AAT_like"/>
    <property type="match status" value="1"/>
</dbReference>
<dbReference type="GO" id="GO:0030170">
    <property type="term" value="F:pyridoxal phosphate binding"/>
    <property type="evidence" value="ECO:0007669"/>
    <property type="project" value="InterPro"/>
</dbReference>
<evidence type="ECO:0000256" key="9">
    <source>
        <dbReference type="ARBA" id="ARBA00023102"/>
    </source>
</evidence>
<dbReference type="EC" id="2.6.1.9" evidence="4"/>
<reference evidence="13 14" key="2">
    <citation type="journal article" date="2014" name="Genome Announc.">
        <title>Complete Genome Sequence of Coprothermobacter proteolyticus DSM 5265.</title>
        <authorList>
            <person name="Alexiev A."/>
            <person name="Coil D.A."/>
            <person name="Badger J.H."/>
            <person name="Enticknap J."/>
            <person name="Ward N."/>
            <person name="Robb F.T."/>
            <person name="Eisen J.A."/>
        </authorList>
    </citation>
    <scope>NUCLEOTIDE SEQUENCE [LARGE SCALE GENOMIC DNA]</scope>
    <source>
        <strain evidence="14">ATCC 35245 / DSM 5265 / OCM 4 / BT</strain>
    </source>
</reference>
<dbReference type="GO" id="GO:0004400">
    <property type="term" value="F:histidinol-phosphate transaminase activity"/>
    <property type="evidence" value="ECO:0007669"/>
    <property type="project" value="UniProtKB-EC"/>
</dbReference>
<dbReference type="OrthoDB" id="9809616at2"/>
<dbReference type="STRING" id="309798.COPRO5265_0279"/>
<feature type="domain" description="Aminotransferase class I/classII large" evidence="12">
    <location>
        <begin position="32"/>
        <end position="269"/>
    </location>
</feature>
<gene>
    <name evidence="13" type="ordered locus">COPRO5265_0279</name>
</gene>
<keyword evidence="9" id="KW-0368">Histidine biosynthesis</keyword>
<dbReference type="InterPro" id="IPR015421">
    <property type="entry name" value="PyrdxlP-dep_Trfase_major"/>
</dbReference>
<dbReference type="Proteomes" id="UP000001732">
    <property type="component" value="Chromosome"/>
</dbReference>
<evidence type="ECO:0000256" key="2">
    <source>
        <dbReference type="ARBA" id="ARBA00005011"/>
    </source>
</evidence>
<dbReference type="InterPro" id="IPR001917">
    <property type="entry name" value="Aminotrans_II_pyridoxalP_BS"/>
</dbReference>
<dbReference type="Gene3D" id="3.40.640.10">
    <property type="entry name" value="Type I PLP-dependent aspartate aminotransferase-like (Major domain)"/>
    <property type="match status" value="1"/>
</dbReference>
<dbReference type="RefSeq" id="WP_012544032.1">
    <property type="nucleotide sequence ID" value="NC_011295.1"/>
</dbReference>
<accession>B5Y799</accession>
<dbReference type="PANTHER" id="PTHR43643:SF6">
    <property type="entry name" value="HISTIDINOL-PHOSPHATE AMINOTRANSFERASE"/>
    <property type="match status" value="1"/>
</dbReference>
<dbReference type="SUPFAM" id="SSF53383">
    <property type="entry name" value="PLP-dependent transferases"/>
    <property type="match status" value="1"/>
</dbReference>
<comment type="cofactor">
    <cofactor evidence="1 11">
        <name>pyridoxal 5'-phosphate</name>
        <dbReference type="ChEBI" id="CHEBI:597326"/>
    </cofactor>
</comment>
<dbReference type="Gene3D" id="3.90.1150.10">
    <property type="entry name" value="Aspartate Aminotransferase, domain 1"/>
    <property type="match status" value="1"/>
</dbReference>
<evidence type="ECO:0000259" key="12">
    <source>
        <dbReference type="Pfam" id="PF00155"/>
    </source>
</evidence>
<dbReference type="AlphaFoldDB" id="B5Y799"/>
<dbReference type="EMBL" id="CP001145">
    <property type="protein sequence ID" value="ACI17380.1"/>
    <property type="molecule type" value="Genomic_DNA"/>
</dbReference>
<keyword evidence="7 13" id="KW-0808">Transferase</keyword>
<evidence type="ECO:0000256" key="7">
    <source>
        <dbReference type="ARBA" id="ARBA00022679"/>
    </source>
</evidence>
<dbReference type="InterPro" id="IPR050106">
    <property type="entry name" value="HistidinolP_aminotransfase"/>
</dbReference>
<comment type="similarity">
    <text evidence="3">Belongs to the class-II pyridoxal-phosphate-dependent aminotransferase family. Histidinol-phosphate aminotransferase subfamily.</text>
</comment>
<dbReference type="Pfam" id="PF00155">
    <property type="entry name" value="Aminotran_1_2"/>
    <property type="match status" value="1"/>
</dbReference>
<evidence type="ECO:0000313" key="13">
    <source>
        <dbReference type="EMBL" id="ACI17380.1"/>
    </source>
</evidence>
<protein>
    <recommendedName>
        <fullName evidence="4">histidinol-phosphate transaminase</fullName>
        <ecNumber evidence="4">2.6.1.9</ecNumber>
    </recommendedName>
</protein>
<evidence type="ECO:0000256" key="10">
    <source>
        <dbReference type="ARBA" id="ARBA00047481"/>
    </source>
</evidence>
<evidence type="ECO:0000256" key="5">
    <source>
        <dbReference type="ARBA" id="ARBA00022576"/>
    </source>
</evidence>
<comment type="pathway">
    <text evidence="2">Amino-acid biosynthesis; L-histidine biosynthesis; L-histidine from 5-phospho-alpha-D-ribose 1-diphosphate: step 7/9.</text>
</comment>